<dbReference type="Proteomes" id="UP001388673">
    <property type="component" value="Unassembled WGS sequence"/>
</dbReference>
<evidence type="ECO:0000313" key="2">
    <source>
        <dbReference type="EMBL" id="KAK8858385.1"/>
    </source>
</evidence>
<gene>
    <name evidence="2" type="ORF">IAR55_002612</name>
</gene>
<proteinExistence type="predicted"/>
<dbReference type="RefSeq" id="XP_066803226.1">
    <property type="nucleotide sequence ID" value="XM_066945725.1"/>
</dbReference>
<keyword evidence="3" id="KW-1185">Reference proteome</keyword>
<organism evidence="2 3">
    <name type="scientific">Kwoniella newhampshirensis</name>
    <dbReference type="NCBI Taxonomy" id="1651941"/>
    <lineage>
        <taxon>Eukaryota</taxon>
        <taxon>Fungi</taxon>
        <taxon>Dikarya</taxon>
        <taxon>Basidiomycota</taxon>
        <taxon>Agaricomycotina</taxon>
        <taxon>Tremellomycetes</taxon>
        <taxon>Tremellales</taxon>
        <taxon>Cryptococcaceae</taxon>
        <taxon>Kwoniella</taxon>
    </lineage>
</organism>
<dbReference type="KEGG" id="kne:92179870"/>
<dbReference type="GeneID" id="92179870"/>
<comment type="caution">
    <text evidence="2">The sequence shown here is derived from an EMBL/GenBank/DDBJ whole genome shotgun (WGS) entry which is preliminary data.</text>
</comment>
<reference evidence="2 3" key="1">
    <citation type="journal article" date="2024" name="bioRxiv">
        <title>Comparative genomics of Cryptococcus and Kwoniella reveals pathogenesis evolution and contrasting karyotype dynamics via intercentromeric recombination or chromosome fusion.</title>
        <authorList>
            <person name="Coelho M.A."/>
            <person name="David-Palma M."/>
            <person name="Shea T."/>
            <person name="Bowers K."/>
            <person name="McGinley-Smith S."/>
            <person name="Mohammad A.W."/>
            <person name="Gnirke A."/>
            <person name="Yurkov A.M."/>
            <person name="Nowrousian M."/>
            <person name="Sun S."/>
            <person name="Cuomo C.A."/>
            <person name="Heitman J."/>
        </authorList>
    </citation>
    <scope>NUCLEOTIDE SEQUENCE [LARGE SCALE GENOMIC DNA]</scope>
    <source>
        <strain evidence="2 3">CBS 13917</strain>
    </source>
</reference>
<protein>
    <submittedName>
        <fullName evidence="2">Uncharacterized protein</fullName>
    </submittedName>
</protein>
<evidence type="ECO:0000256" key="1">
    <source>
        <dbReference type="SAM" id="MobiDB-lite"/>
    </source>
</evidence>
<evidence type="ECO:0000313" key="3">
    <source>
        <dbReference type="Proteomes" id="UP001388673"/>
    </source>
</evidence>
<sequence>MPRVKASRSTFALAVVALLFISFFLLSEPSYDLNFDEDLIGEREHGSSPLDTVRTGQKAINQWLSATDLSLPRGLQFTSDGLVRGWDAVHELLKKGGLKKKDKNRFQRVMEKHPILELMEQGKKRWDDLLARQSKTLPQAVTEYTRRYGRAPPKGFEEWWQFCKRNQYDQINRDIEPYFALSPELFRKRVDALTETAHTAHSQITLSPEGESSLYGERAISARPKLLFSLLRPIAQLLPADITFSMSDHDLGSWILGDDQKQAALSAVKEGRYLSEADLKPFEKKEGRQPVKGLVSACPEGTPGWNRGVAKRDGLPLDQPSPGESLSFAAELM</sequence>
<dbReference type="AlphaFoldDB" id="A0AAW0Z1E5"/>
<accession>A0AAW0Z1E5</accession>
<dbReference type="EMBL" id="JBCAWK010000005">
    <property type="protein sequence ID" value="KAK8858385.1"/>
    <property type="molecule type" value="Genomic_DNA"/>
</dbReference>
<name>A0AAW0Z1E5_9TREE</name>
<feature type="region of interest" description="Disordered" evidence="1">
    <location>
        <begin position="293"/>
        <end position="323"/>
    </location>
</feature>